<dbReference type="SMART" id="SM00020">
    <property type="entry name" value="Tryp_SPc"/>
    <property type="match status" value="2"/>
</dbReference>
<dbReference type="InterPro" id="IPR018114">
    <property type="entry name" value="TRYPSIN_HIS"/>
</dbReference>
<evidence type="ECO:0000256" key="7">
    <source>
        <dbReference type="SAM" id="SignalP"/>
    </source>
</evidence>
<dbReference type="InterPro" id="IPR001254">
    <property type="entry name" value="Trypsin_dom"/>
</dbReference>
<evidence type="ECO:0000256" key="6">
    <source>
        <dbReference type="RuleBase" id="RU363034"/>
    </source>
</evidence>
<feature type="domain" description="Peptidase S1" evidence="8">
    <location>
        <begin position="296"/>
        <end position="527"/>
    </location>
</feature>
<sequence length="531" mass="59126">MRLIKYFGFLVLLAQYRCCYGEMRIIGGTILNPPHSVPSYAFIQIGNTWCGASLISSKYVLTAAHCLLNRTVTATIGLGYHSLFDENEAPLHQKRNSSTFIIHPDFDEAKYANDIALIEIDEVEINDYVNYIQLPSKSEADVSFENEIASVIGFGMTEEQEMNEYLLISSNSILSNRVCRLHYWNITDIDDTKICMNGVHANKTLTGGCDGDSGGPLLHENRLIGVLSFAGKDCELGLPTVFTRATSYLDWIESSTDIKLIICDLVGFVNHTVAMFSILCFTCLCALPIAVGRPRIIGGKEVVPHSVRSFALLEMQGSLCGGSLISPSYVLTAAHCVNRTNSVTVFLGYHSLFVQDDRHQVHTSNIIIIHEGFNYNTCENDIALVRLSQEIRYTNYVDAIQLPKFSEMEYSLDGKTGFMLGFGKTSDDTQDEVSEVLMAVESQVLSNRQCKVEYRLHSDIRKTQICLLGNKGKKLLGGCDNDSGGPLIVDNKLVGIFSFTTKRCEMGFPSVFTRVGHYLNWIKYHSDAEIH</sequence>
<accession>A0ABM1NEG3</accession>
<dbReference type="InterPro" id="IPR001314">
    <property type="entry name" value="Peptidase_S1A"/>
</dbReference>
<dbReference type="InterPro" id="IPR043504">
    <property type="entry name" value="Peptidase_S1_PA_chymotrypsin"/>
</dbReference>
<dbReference type="CDD" id="cd00190">
    <property type="entry name" value="Tryp_SPc"/>
    <property type="match status" value="2"/>
</dbReference>
<evidence type="ECO:0000313" key="10">
    <source>
        <dbReference type="RefSeq" id="XP_017785213.1"/>
    </source>
</evidence>
<dbReference type="PANTHER" id="PTHR24276:SF91">
    <property type="entry name" value="AT26814P-RELATED"/>
    <property type="match status" value="1"/>
</dbReference>
<dbReference type="Pfam" id="PF00089">
    <property type="entry name" value="Trypsin"/>
    <property type="match status" value="2"/>
</dbReference>
<dbReference type="Gene3D" id="2.40.10.10">
    <property type="entry name" value="Trypsin-like serine proteases"/>
    <property type="match status" value="2"/>
</dbReference>
<keyword evidence="2 6" id="KW-0645">Protease</keyword>
<feature type="signal peptide" evidence="7">
    <location>
        <begin position="1"/>
        <end position="21"/>
    </location>
</feature>
<dbReference type="PROSITE" id="PS00135">
    <property type="entry name" value="TRYPSIN_SER"/>
    <property type="match status" value="1"/>
</dbReference>
<reference evidence="10" key="1">
    <citation type="submission" date="2025-08" db="UniProtKB">
        <authorList>
            <consortium name="RefSeq"/>
        </authorList>
    </citation>
    <scope>IDENTIFICATION</scope>
    <source>
        <tissue evidence="10">Whole Larva</tissue>
    </source>
</reference>
<keyword evidence="3 6" id="KW-0378">Hydrolase</keyword>
<feature type="domain" description="Peptidase S1" evidence="8">
    <location>
        <begin position="25"/>
        <end position="257"/>
    </location>
</feature>
<dbReference type="PROSITE" id="PS50240">
    <property type="entry name" value="TRYPSIN_DOM"/>
    <property type="match status" value="2"/>
</dbReference>
<dbReference type="InterPro" id="IPR050430">
    <property type="entry name" value="Peptidase_S1"/>
</dbReference>
<evidence type="ECO:0000256" key="4">
    <source>
        <dbReference type="ARBA" id="ARBA00022825"/>
    </source>
</evidence>
<protein>
    <submittedName>
        <fullName evidence="10">Serine protease 53-like</fullName>
    </submittedName>
</protein>
<dbReference type="InterPro" id="IPR009003">
    <property type="entry name" value="Peptidase_S1_PA"/>
</dbReference>
<keyword evidence="5" id="KW-1015">Disulfide bond</keyword>
<evidence type="ECO:0000259" key="8">
    <source>
        <dbReference type="PROSITE" id="PS50240"/>
    </source>
</evidence>
<dbReference type="SUPFAM" id="SSF50494">
    <property type="entry name" value="Trypsin-like serine proteases"/>
    <property type="match status" value="2"/>
</dbReference>
<dbReference type="RefSeq" id="XP_017785213.1">
    <property type="nucleotide sequence ID" value="XM_017929724.1"/>
</dbReference>
<keyword evidence="4 6" id="KW-0720">Serine protease</keyword>
<organism evidence="9 10">
    <name type="scientific">Nicrophorus vespilloides</name>
    <name type="common">Boreal carrion beetle</name>
    <dbReference type="NCBI Taxonomy" id="110193"/>
    <lineage>
        <taxon>Eukaryota</taxon>
        <taxon>Metazoa</taxon>
        <taxon>Ecdysozoa</taxon>
        <taxon>Arthropoda</taxon>
        <taxon>Hexapoda</taxon>
        <taxon>Insecta</taxon>
        <taxon>Pterygota</taxon>
        <taxon>Neoptera</taxon>
        <taxon>Endopterygota</taxon>
        <taxon>Coleoptera</taxon>
        <taxon>Polyphaga</taxon>
        <taxon>Staphyliniformia</taxon>
        <taxon>Silphidae</taxon>
        <taxon>Nicrophorinae</taxon>
        <taxon>Nicrophorus</taxon>
    </lineage>
</organism>
<evidence type="ECO:0000313" key="9">
    <source>
        <dbReference type="Proteomes" id="UP000695000"/>
    </source>
</evidence>
<gene>
    <name evidence="10" type="primary">LOC108568553</name>
</gene>
<dbReference type="PROSITE" id="PS00134">
    <property type="entry name" value="TRYPSIN_HIS"/>
    <property type="match status" value="2"/>
</dbReference>
<dbReference type="PRINTS" id="PR00722">
    <property type="entry name" value="CHYMOTRYPSIN"/>
</dbReference>
<dbReference type="PANTHER" id="PTHR24276">
    <property type="entry name" value="POLYSERASE-RELATED"/>
    <property type="match status" value="1"/>
</dbReference>
<dbReference type="Proteomes" id="UP000695000">
    <property type="component" value="Unplaced"/>
</dbReference>
<evidence type="ECO:0000256" key="1">
    <source>
        <dbReference type="ARBA" id="ARBA00007664"/>
    </source>
</evidence>
<keyword evidence="9" id="KW-1185">Reference proteome</keyword>
<keyword evidence="7" id="KW-0732">Signal</keyword>
<feature type="chain" id="PRO_5047079820" evidence="7">
    <location>
        <begin position="22"/>
        <end position="531"/>
    </location>
</feature>
<dbReference type="InterPro" id="IPR033116">
    <property type="entry name" value="TRYPSIN_SER"/>
</dbReference>
<evidence type="ECO:0000256" key="2">
    <source>
        <dbReference type="ARBA" id="ARBA00022670"/>
    </source>
</evidence>
<evidence type="ECO:0000256" key="3">
    <source>
        <dbReference type="ARBA" id="ARBA00022801"/>
    </source>
</evidence>
<name>A0ABM1NEG3_NICVS</name>
<comment type="similarity">
    <text evidence="1">Belongs to the peptidase S1 family.</text>
</comment>
<dbReference type="GeneID" id="108568553"/>
<evidence type="ECO:0000256" key="5">
    <source>
        <dbReference type="ARBA" id="ARBA00023157"/>
    </source>
</evidence>
<proteinExistence type="inferred from homology"/>